<proteinExistence type="predicted"/>
<name>A0ACC0W5V1_9STRA</name>
<dbReference type="EMBL" id="CM047583">
    <property type="protein sequence ID" value="KAI9913474.1"/>
    <property type="molecule type" value="Genomic_DNA"/>
</dbReference>
<organism evidence="1 2">
    <name type="scientific">Peronosclerospora sorghi</name>
    <dbReference type="NCBI Taxonomy" id="230839"/>
    <lineage>
        <taxon>Eukaryota</taxon>
        <taxon>Sar</taxon>
        <taxon>Stramenopiles</taxon>
        <taxon>Oomycota</taxon>
        <taxon>Peronosporomycetes</taxon>
        <taxon>Peronosporales</taxon>
        <taxon>Peronosporaceae</taxon>
        <taxon>Peronosclerospora</taxon>
    </lineage>
</organism>
<evidence type="ECO:0000313" key="2">
    <source>
        <dbReference type="Proteomes" id="UP001163321"/>
    </source>
</evidence>
<comment type="caution">
    <text evidence="1">The sequence shown here is derived from an EMBL/GenBank/DDBJ whole genome shotgun (WGS) entry which is preliminary data.</text>
</comment>
<protein>
    <submittedName>
        <fullName evidence="1">Uncharacterized protein</fullName>
    </submittedName>
</protein>
<evidence type="ECO:0000313" key="1">
    <source>
        <dbReference type="EMBL" id="KAI9913474.1"/>
    </source>
</evidence>
<reference evidence="1 2" key="1">
    <citation type="journal article" date="2022" name="bioRxiv">
        <title>The genome of the oomycete Peronosclerospora sorghi, a cosmopolitan pathogen of maize and sorghum, is inflated with dispersed pseudogenes.</title>
        <authorList>
            <person name="Fletcher K."/>
            <person name="Martin F."/>
            <person name="Isakeit T."/>
            <person name="Cavanaugh K."/>
            <person name="Magill C."/>
            <person name="Michelmore R."/>
        </authorList>
    </citation>
    <scope>NUCLEOTIDE SEQUENCE [LARGE SCALE GENOMIC DNA]</scope>
    <source>
        <strain evidence="1">P6</strain>
    </source>
</reference>
<accession>A0ACC0W5V1</accession>
<dbReference type="Proteomes" id="UP001163321">
    <property type="component" value="Chromosome 4"/>
</dbReference>
<gene>
    <name evidence="1" type="ORF">PsorP6_006757</name>
</gene>
<sequence>MHSKIIIFFHCNRANVELDPGVEGREVGRGDFAVVKVFKEREKVCATSNQSQLTGMSNVIAAVYPKCEHQLVQTLFSRAAFIYIDLMCSHCHYFLAIGRCPGVRGDAYTALKFLE</sequence>
<keyword evidence="2" id="KW-1185">Reference proteome</keyword>